<dbReference type="SMART" id="SM00244">
    <property type="entry name" value="PHB"/>
    <property type="match status" value="1"/>
</dbReference>
<dbReference type="Pfam" id="PF16200">
    <property type="entry name" value="Band_7_C"/>
    <property type="match status" value="1"/>
</dbReference>
<dbReference type="SUPFAM" id="SSF117892">
    <property type="entry name" value="Band 7/SPFH domain"/>
    <property type="match status" value="1"/>
</dbReference>
<keyword evidence="3" id="KW-0472">Membrane</keyword>
<comment type="caution">
    <text evidence="5">The sequence shown here is derived from an EMBL/GenBank/DDBJ whole genome shotgun (WGS) entry which is preliminary data.</text>
</comment>
<organism evidence="5 6">
    <name type="scientific">Rheinheimera marina</name>
    <dbReference type="NCBI Taxonomy" id="1774958"/>
    <lineage>
        <taxon>Bacteria</taxon>
        <taxon>Pseudomonadati</taxon>
        <taxon>Pseudomonadota</taxon>
        <taxon>Gammaproteobacteria</taxon>
        <taxon>Chromatiales</taxon>
        <taxon>Chromatiaceae</taxon>
        <taxon>Rheinheimera</taxon>
    </lineage>
</organism>
<dbReference type="Gene3D" id="3.30.479.30">
    <property type="entry name" value="Band 7 domain"/>
    <property type="match status" value="1"/>
</dbReference>
<dbReference type="PANTHER" id="PTHR43327:SF10">
    <property type="entry name" value="STOMATIN-LIKE PROTEIN 2, MITOCHONDRIAL"/>
    <property type="match status" value="1"/>
</dbReference>
<dbReference type="InterPro" id="IPR036013">
    <property type="entry name" value="Band_7/SPFH_dom_sf"/>
</dbReference>
<name>A0ABV9JL26_9GAMM</name>
<proteinExistence type="inferred from homology"/>
<keyword evidence="3" id="KW-1133">Transmembrane helix</keyword>
<dbReference type="PRINTS" id="PR00721">
    <property type="entry name" value="STOMATIN"/>
</dbReference>
<gene>
    <name evidence="5" type="ORF">ACFO3I_07815</name>
</gene>
<keyword evidence="3" id="KW-0812">Transmembrane</keyword>
<feature type="transmembrane region" description="Helical" evidence="3">
    <location>
        <begin position="12"/>
        <end position="32"/>
    </location>
</feature>
<dbReference type="InterPro" id="IPR001107">
    <property type="entry name" value="Band_7"/>
</dbReference>
<evidence type="ECO:0000256" key="3">
    <source>
        <dbReference type="SAM" id="Phobius"/>
    </source>
</evidence>
<dbReference type="PANTHER" id="PTHR43327">
    <property type="entry name" value="STOMATIN-LIKE PROTEIN 2, MITOCHONDRIAL"/>
    <property type="match status" value="1"/>
</dbReference>
<accession>A0ABV9JL26</accession>
<evidence type="ECO:0000256" key="2">
    <source>
        <dbReference type="ARBA" id="ARBA00008164"/>
    </source>
</evidence>
<comment type="similarity">
    <text evidence="2">Belongs to the band 7/mec-2 family.</text>
</comment>
<dbReference type="Pfam" id="PF01145">
    <property type="entry name" value="Band_7"/>
    <property type="match status" value="1"/>
</dbReference>
<evidence type="ECO:0000259" key="4">
    <source>
        <dbReference type="SMART" id="SM00244"/>
    </source>
</evidence>
<dbReference type="InterPro" id="IPR050710">
    <property type="entry name" value="Band7/mec-2_domain"/>
</dbReference>
<reference evidence="6" key="1">
    <citation type="journal article" date="2019" name="Int. J. Syst. Evol. Microbiol.">
        <title>The Global Catalogue of Microorganisms (GCM) 10K type strain sequencing project: providing services to taxonomists for standard genome sequencing and annotation.</title>
        <authorList>
            <consortium name="The Broad Institute Genomics Platform"/>
            <consortium name="The Broad Institute Genome Sequencing Center for Infectious Disease"/>
            <person name="Wu L."/>
            <person name="Ma J."/>
        </authorList>
    </citation>
    <scope>NUCLEOTIDE SEQUENCE [LARGE SCALE GENOMIC DNA]</scope>
    <source>
        <strain evidence="6">DT28</strain>
    </source>
</reference>
<evidence type="ECO:0000313" key="6">
    <source>
        <dbReference type="Proteomes" id="UP001595962"/>
    </source>
</evidence>
<keyword evidence="6" id="KW-1185">Reference proteome</keyword>
<dbReference type="EMBL" id="JBHSGB010000006">
    <property type="protein sequence ID" value="MFC4654916.1"/>
    <property type="molecule type" value="Genomic_DNA"/>
</dbReference>
<evidence type="ECO:0000256" key="1">
    <source>
        <dbReference type="ARBA" id="ARBA00004167"/>
    </source>
</evidence>
<dbReference type="RefSeq" id="WP_377333092.1">
    <property type="nucleotide sequence ID" value="NZ_JBHSGB010000006.1"/>
</dbReference>
<dbReference type="InterPro" id="IPR032435">
    <property type="entry name" value="STML2-like_C"/>
</dbReference>
<sequence length="322" mass="34896">MDQSMLFDSQLLVPLVLVCAVLIIIGKAIVILPQNMAYIIERLGKYHETQTAGLQFIIPFIDRIAYRVSLKENAIDIPSQSAITKDNISLTIDGVLYIKVMEPYKASYGIDNYVYAVIQLAQTSMRSEIGKLDLDKTFEERDSLNAKIIDAINQASAAWGVQVMRYEIKDINPPSSVLDAMEKQMRAEREKRAAILDSEGKRQAAINLAEGEKQATVLAAEAEREQQVLKAQGEARSIELVAEAKAKALTMIGEAASTAQGQAAVQLDLATEAIAAKKAIARESTVVLMDNDKSSTGNTVAEALGVVAAIQQSGALNSALNK</sequence>
<dbReference type="CDD" id="cd08829">
    <property type="entry name" value="SPFH_paraslipin"/>
    <property type="match status" value="1"/>
</dbReference>
<dbReference type="Proteomes" id="UP001595962">
    <property type="component" value="Unassembled WGS sequence"/>
</dbReference>
<comment type="subcellular location">
    <subcellularLocation>
        <location evidence="1">Membrane</location>
        <topology evidence="1">Single-pass membrane protein</topology>
    </subcellularLocation>
</comment>
<dbReference type="InterPro" id="IPR001972">
    <property type="entry name" value="Stomatin_HflK_fam"/>
</dbReference>
<protein>
    <submittedName>
        <fullName evidence="5">SPFH domain-containing protein</fullName>
    </submittedName>
</protein>
<evidence type="ECO:0000313" key="5">
    <source>
        <dbReference type="EMBL" id="MFC4654916.1"/>
    </source>
</evidence>
<feature type="domain" description="Band 7" evidence="4">
    <location>
        <begin position="27"/>
        <end position="185"/>
    </location>
</feature>